<protein>
    <recommendedName>
        <fullName evidence="3">DNA-binding protein</fullName>
    </recommendedName>
</protein>
<dbReference type="RefSeq" id="WP_123925196.1">
    <property type="nucleotide sequence ID" value="NZ_JBPSDP010000002.1"/>
</dbReference>
<keyword evidence="2" id="KW-1185">Reference proteome</keyword>
<dbReference type="EMBL" id="RKMH01000001">
    <property type="protein sequence ID" value="RPA66237.1"/>
    <property type="molecule type" value="Genomic_DNA"/>
</dbReference>
<sequence length="198" mass="21433">MFVMTIDQRRSRTDRDRVPDLLTAVADTPVLRPFDRTAGDEVQAVLTDPDAVVSVTLLLADEGHWSIGIGIGDVETPLPAQTRAGRGAAFEYARVAVEEAKAARPPLAVRGASRRAEHADIALRLLTEIVTTRSAAGREAVSLVRGGLRQTAAADELGITPQAMSQRLRAARWELESPTRDLVVDLLTRADRPVADPR</sequence>
<dbReference type="AlphaFoldDB" id="A0A3N4GXT2"/>
<name>A0A3N4GXT2_9ACTN</name>
<organism evidence="1 2">
    <name type="scientific">Gordonia oryzae</name>
    <dbReference type="NCBI Taxonomy" id="2487349"/>
    <lineage>
        <taxon>Bacteria</taxon>
        <taxon>Bacillati</taxon>
        <taxon>Actinomycetota</taxon>
        <taxon>Actinomycetes</taxon>
        <taxon>Mycobacteriales</taxon>
        <taxon>Gordoniaceae</taxon>
        <taxon>Gordonia</taxon>
    </lineage>
</organism>
<evidence type="ECO:0000313" key="1">
    <source>
        <dbReference type="EMBL" id="RPA66237.1"/>
    </source>
</evidence>
<proteinExistence type="predicted"/>
<comment type="caution">
    <text evidence="1">The sequence shown here is derived from an EMBL/GenBank/DDBJ whole genome shotgun (WGS) entry which is preliminary data.</text>
</comment>
<reference evidence="1 2" key="1">
    <citation type="submission" date="2018-11" db="EMBL/GenBank/DDBJ databases">
        <title>Draft genome sequence of Gordonia sp. RS15-1S isolated from rice stems.</title>
        <authorList>
            <person name="Muangham S."/>
        </authorList>
    </citation>
    <scope>NUCLEOTIDE SEQUENCE [LARGE SCALE GENOMIC DNA]</scope>
    <source>
        <strain evidence="1 2">RS15-1S</strain>
    </source>
</reference>
<evidence type="ECO:0000313" key="2">
    <source>
        <dbReference type="Proteomes" id="UP000267536"/>
    </source>
</evidence>
<dbReference type="Proteomes" id="UP000267536">
    <property type="component" value="Unassembled WGS sequence"/>
</dbReference>
<gene>
    <name evidence="1" type="ORF">EF294_01270</name>
</gene>
<dbReference type="OrthoDB" id="5184241at2"/>
<evidence type="ECO:0008006" key="3">
    <source>
        <dbReference type="Google" id="ProtNLM"/>
    </source>
</evidence>
<accession>A0A3N4GXT2</accession>